<gene>
    <name evidence="3" type="ORF">SAMN05661044_01112</name>
</gene>
<accession>A0A1H7JSE6</accession>
<dbReference type="InterPro" id="IPR012910">
    <property type="entry name" value="Plug_dom"/>
</dbReference>
<keyword evidence="3" id="KW-0675">Receptor</keyword>
<dbReference type="STRING" id="407022.SAMN05661044_01112"/>
<dbReference type="InterPro" id="IPR002792">
    <property type="entry name" value="TRAM_dom"/>
</dbReference>
<evidence type="ECO:0000313" key="3">
    <source>
        <dbReference type="EMBL" id="SEK77452.1"/>
    </source>
</evidence>
<keyword evidence="4" id="KW-1185">Reference proteome</keyword>
<dbReference type="Proteomes" id="UP000199421">
    <property type="component" value="Unassembled WGS sequence"/>
</dbReference>
<keyword evidence="1" id="KW-0808">Transferase</keyword>
<dbReference type="Gene3D" id="2.170.130.10">
    <property type="entry name" value="TonB-dependent receptor, plug domain"/>
    <property type="match status" value="1"/>
</dbReference>
<evidence type="ECO:0000259" key="2">
    <source>
        <dbReference type="PROSITE" id="PS50926"/>
    </source>
</evidence>
<reference evidence="4" key="1">
    <citation type="submission" date="2016-10" db="EMBL/GenBank/DDBJ databases">
        <authorList>
            <person name="Varghese N."/>
            <person name="Submissions S."/>
        </authorList>
    </citation>
    <scope>NUCLEOTIDE SEQUENCE [LARGE SCALE GENOMIC DNA]</scope>
    <source>
        <strain evidence="4">DSM 18733</strain>
    </source>
</reference>
<dbReference type="GO" id="GO:0016740">
    <property type="term" value="F:transferase activity"/>
    <property type="evidence" value="ECO:0007669"/>
    <property type="project" value="UniProtKB-KW"/>
</dbReference>
<dbReference type="InterPro" id="IPR037066">
    <property type="entry name" value="Plug_dom_sf"/>
</dbReference>
<protein>
    <submittedName>
        <fullName evidence="3">TonB-dependent Receptor Plug Domain</fullName>
    </submittedName>
</protein>
<dbReference type="Pfam" id="PF07715">
    <property type="entry name" value="Plug"/>
    <property type="match status" value="1"/>
</dbReference>
<dbReference type="SUPFAM" id="SSF56935">
    <property type="entry name" value="Porins"/>
    <property type="match status" value="1"/>
</dbReference>
<sequence>MFSCRDSEVYNYKEMSTTTRRLNTGSVTKISVEDIGKQPVSNPLAALEGRVPGMVVTQTSGVPGAAFKVDIRR</sequence>
<evidence type="ECO:0000313" key="4">
    <source>
        <dbReference type="Proteomes" id="UP000199421"/>
    </source>
</evidence>
<dbReference type="EMBL" id="FOAF01000001">
    <property type="protein sequence ID" value="SEK77452.1"/>
    <property type="molecule type" value="Genomic_DNA"/>
</dbReference>
<organism evidence="3 4">
    <name type="scientific">Olivibacter domesticus</name>
    <name type="common">Pseudosphingobacterium domesticum</name>
    <dbReference type="NCBI Taxonomy" id="407022"/>
    <lineage>
        <taxon>Bacteria</taxon>
        <taxon>Pseudomonadati</taxon>
        <taxon>Bacteroidota</taxon>
        <taxon>Sphingobacteriia</taxon>
        <taxon>Sphingobacteriales</taxon>
        <taxon>Sphingobacteriaceae</taxon>
        <taxon>Olivibacter</taxon>
    </lineage>
</organism>
<evidence type="ECO:0000256" key="1">
    <source>
        <dbReference type="ARBA" id="ARBA00022679"/>
    </source>
</evidence>
<dbReference type="PROSITE" id="PS50926">
    <property type="entry name" value="TRAM"/>
    <property type="match status" value="1"/>
</dbReference>
<dbReference type="AlphaFoldDB" id="A0A1H7JSE6"/>
<feature type="domain" description="TRAM" evidence="2">
    <location>
        <begin position="21"/>
        <end position="73"/>
    </location>
</feature>
<proteinExistence type="predicted"/>
<name>A0A1H7JSE6_OLID1</name>